<dbReference type="Pfam" id="PF20167">
    <property type="entry name" value="Transposase_32"/>
    <property type="match status" value="1"/>
</dbReference>
<reference evidence="3 4" key="1">
    <citation type="submission" date="2020-09" db="EMBL/GenBank/DDBJ databases">
        <title>De no assembly of potato wild relative species, Solanum commersonii.</title>
        <authorList>
            <person name="Cho K."/>
        </authorList>
    </citation>
    <scope>NUCLEOTIDE SEQUENCE [LARGE SCALE GENOMIC DNA]</scope>
    <source>
        <strain evidence="3">LZ3.2</strain>
        <tissue evidence="3">Leaf</tissue>
    </source>
</reference>
<name>A0A9J6B244_SOLCO</name>
<evidence type="ECO:0000313" key="3">
    <source>
        <dbReference type="EMBL" id="KAG5630790.1"/>
    </source>
</evidence>
<dbReference type="AlphaFoldDB" id="A0A9J6B244"/>
<sequence>MAKIWQDQKKYEYSGMIGSMGLVYGELFNELGRACHTIRRSPTDLRSPFILVYSVERFVTFGGHVRGRRRVPSTVTPPTTEPVPLAPPSVDPTLPVAPPLPRLLNRLKGDGLQTILEEKLLLAEGLEGKHDEARRSSVTAEHINIELGQPLHLVLPYLGFSIVPDLDDLKGWLALMISDITPRRLDAGSPIEKRDMNIGSRYWFGFMSSTIMPSQNESIMRHPKAACLGDGCESQIDIDIPAISCSRSTSITELCRHAGVPRDPASDIEVTLSSSTDIRHIVAKFTQEENDRRRAALDTSPKRHLHPPRPLSPQVYQLLLLLPHRLQPARITQAIILKMRQLAYSADVRSTRLERSIPKMIDMDILAALTPHSDLC</sequence>
<dbReference type="EMBL" id="JACXVP010000001">
    <property type="protein sequence ID" value="KAG5630790.1"/>
    <property type="molecule type" value="Genomic_DNA"/>
</dbReference>
<evidence type="ECO:0000259" key="2">
    <source>
        <dbReference type="Pfam" id="PF20167"/>
    </source>
</evidence>
<feature type="region of interest" description="Disordered" evidence="1">
    <location>
        <begin position="289"/>
        <end position="308"/>
    </location>
</feature>
<proteinExistence type="predicted"/>
<evidence type="ECO:0000256" key="1">
    <source>
        <dbReference type="SAM" id="MobiDB-lite"/>
    </source>
</evidence>
<evidence type="ECO:0000313" key="4">
    <source>
        <dbReference type="Proteomes" id="UP000824120"/>
    </source>
</evidence>
<dbReference type="OrthoDB" id="1306244at2759"/>
<feature type="compositionally biased region" description="Pro residues" evidence="1">
    <location>
        <begin position="79"/>
        <end position="92"/>
    </location>
</feature>
<dbReference type="PANTHER" id="PTHR33180">
    <property type="entry name" value="PHOTOSYSTEM II CP43 REACTION CENTER PROTEIN"/>
    <property type="match status" value="1"/>
</dbReference>
<feature type="region of interest" description="Disordered" evidence="1">
    <location>
        <begin position="70"/>
        <end position="92"/>
    </location>
</feature>
<dbReference type="Proteomes" id="UP000824120">
    <property type="component" value="Chromosome 1"/>
</dbReference>
<gene>
    <name evidence="3" type="ORF">H5410_002507</name>
</gene>
<accession>A0A9J6B244</accession>
<keyword evidence="4" id="KW-1185">Reference proteome</keyword>
<feature type="domain" description="Putative plant transposon protein" evidence="2">
    <location>
        <begin position="137"/>
        <end position="261"/>
    </location>
</feature>
<dbReference type="InterPro" id="IPR046796">
    <property type="entry name" value="Transposase_32_dom"/>
</dbReference>
<comment type="caution">
    <text evidence="3">The sequence shown here is derived from an EMBL/GenBank/DDBJ whole genome shotgun (WGS) entry which is preliminary data.</text>
</comment>
<organism evidence="3 4">
    <name type="scientific">Solanum commersonii</name>
    <name type="common">Commerson's wild potato</name>
    <name type="synonym">Commerson's nightshade</name>
    <dbReference type="NCBI Taxonomy" id="4109"/>
    <lineage>
        <taxon>Eukaryota</taxon>
        <taxon>Viridiplantae</taxon>
        <taxon>Streptophyta</taxon>
        <taxon>Embryophyta</taxon>
        <taxon>Tracheophyta</taxon>
        <taxon>Spermatophyta</taxon>
        <taxon>Magnoliopsida</taxon>
        <taxon>eudicotyledons</taxon>
        <taxon>Gunneridae</taxon>
        <taxon>Pentapetalae</taxon>
        <taxon>asterids</taxon>
        <taxon>lamiids</taxon>
        <taxon>Solanales</taxon>
        <taxon>Solanaceae</taxon>
        <taxon>Solanoideae</taxon>
        <taxon>Solaneae</taxon>
        <taxon>Solanum</taxon>
    </lineage>
</organism>
<protein>
    <recommendedName>
        <fullName evidence="2">Putative plant transposon protein domain-containing protein</fullName>
    </recommendedName>
</protein>
<dbReference type="PANTHER" id="PTHR33180:SF31">
    <property type="entry name" value="POLYPROTEIN PROTEIN"/>
    <property type="match status" value="1"/>
</dbReference>